<dbReference type="Proteomes" id="UP000235564">
    <property type="component" value="Unassembled WGS sequence"/>
</dbReference>
<organism evidence="1 2">
    <name type="scientific">Hoylesella buccalis</name>
    <dbReference type="NCBI Taxonomy" id="28127"/>
    <lineage>
        <taxon>Bacteria</taxon>
        <taxon>Pseudomonadati</taxon>
        <taxon>Bacteroidota</taxon>
        <taxon>Bacteroidia</taxon>
        <taxon>Bacteroidales</taxon>
        <taxon>Prevotellaceae</taxon>
        <taxon>Hoylesella</taxon>
    </lineage>
</organism>
<evidence type="ECO:0000313" key="1">
    <source>
        <dbReference type="EMBL" id="PMC23327.1"/>
    </source>
</evidence>
<evidence type="ECO:0000313" key="2">
    <source>
        <dbReference type="Proteomes" id="UP000235564"/>
    </source>
</evidence>
<reference evidence="1 2" key="1">
    <citation type="submission" date="2017-09" db="EMBL/GenBank/DDBJ databases">
        <title>Bacterial strain isolated from the female urinary microbiota.</title>
        <authorList>
            <person name="Thomas-White K."/>
            <person name="Kumar N."/>
            <person name="Forster S."/>
            <person name="Putonti C."/>
            <person name="Lawley T."/>
            <person name="Wolfe A.J."/>
        </authorList>
    </citation>
    <scope>NUCLEOTIDE SEQUENCE [LARGE SCALE GENOMIC DNA]</scope>
    <source>
        <strain evidence="1 2">UMB0536</strain>
    </source>
</reference>
<protein>
    <recommendedName>
        <fullName evidence="3">DUF3168 domain-containing protein</fullName>
    </recommendedName>
</protein>
<dbReference type="OrthoDB" id="1070279at2"/>
<accession>A0A2N6QP55</accession>
<proteinExistence type="predicted"/>
<dbReference type="AlphaFoldDB" id="A0A2N6QP55"/>
<sequence>MREELYTAIVAKLKQDVPEVVHIDLWNHNVEFIEQEEVWSRPAVFVEIGTISWSPFHGKMLRGKGQVRTHVVTDWLEGGQHAAWNLSNKIRKVLTGLCGDSFNGMELVTTDTNHNHEDILESIDSYDVRYLLE</sequence>
<evidence type="ECO:0008006" key="3">
    <source>
        <dbReference type="Google" id="ProtNLM"/>
    </source>
</evidence>
<dbReference type="EMBL" id="PNGJ01000009">
    <property type="protein sequence ID" value="PMC23327.1"/>
    <property type="molecule type" value="Genomic_DNA"/>
</dbReference>
<name>A0A2N6QP55_9BACT</name>
<dbReference type="RefSeq" id="WP_102697869.1">
    <property type="nucleotide sequence ID" value="NZ_PNGJ01000009.1"/>
</dbReference>
<comment type="caution">
    <text evidence="1">The sequence shown here is derived from an EMBL/GenBank/DDBJ whole genome shotgun (WGS) entry which is preliminary data.</text>
</comment>
<gene>
    <name evidence="1" type="ORF">CJ231_10225</name>
</gene>